<dbReference type="AlphaFoldDB" id="A0A397S9E7"/>
<name>A0A397S9E7_9GLOM</name>
<dbReference type="Proteomes" id="UP000265703">
    <property type="component" value="Unassembled WGS sequence"/>
</dbReference>
<comment type="caution">
    <text evidence="1">The sequence shown here is derived from an EMBL/GenBank/DDBJ whole genome shotgun (WGS) entry which is preliminary data.</text>
</comment>
<gene>
    <name evidence="1" type="ORF">C1645_835148</name>
</gene>
<accession>A0A397S9E7</accession>
<reference evidence="1 2" key="1">
    <citation type="submission" date="2018-06" db="EMBL/GenBank/DDBJ databases">
        <title>Comparative genomics reveals the genomic features of Rhizophagus irregularis, R. cerebriforme, R. diaphanum and Gigaspora rosea, and their symbiotic lifestyle signature.</title>
        <authorList>
            <person name="Morin E."/>
            <person name="San Clemente H."/>
            <person name="Chen E.C.H."/>
            <person name="De La Providencia I."/>
            <person name="Hainaut M."/>
            <person name="Kuo A."/>
            <person name="Kohler A."/>
            <person name="Murat C."/>
            <person name="Tang N."/>
            <person name="Roy S."/>
            <person name="Loubradou J."/>
            <person name="Henrissat B."/>
            <person name="Grigoriev I.V."/>
            <person name="Corradi N."/>
            <person name="Roux C."/>
            <person name="Martin F.M."/>
        </authorList>
    </citation>
    <scope>NUCLEOTIDE SEQUENCE [LARGE SCALE GENOMIC DNA]</scope>
    <source>
        <strain evidence="1 2">DAOM 227022</strain>
    </source>
</reference>
<evidence type="ECO:0000313" key="2">
    <source>
        <dbReference type="Proteomes" id="UP000265703"/>
    </source>
</evidence>
<protein>
    <submittedName>
        <fullName evidence="1">Uncharacterized protein</fullName>
    </submittedName>
</protein>
<evidence type="ECO:0000313" key="1">
    <source>
        <dbReference type="EMBL" id="RIA82578.1"/>
    </source>
</evidence>
<proteinExistence type="predicted"/>
<sequence length="313" mass="35210">MAEILVRLKNYGSLVVDSLEANRNVAILHTAINVTRDATGKESRSRGLTCVTEDKPQRNIVEGFAQNIKQIESSFQTNKRKRKRDDDDDFDYLYGIVTTTRDWHFLLYTPGIISQGESIEYQTLRNGIKKVLGIVVGLLKDRACAEREQTAKPRYFSQRGCQCTSSAVDWCVNAKKESSEEKKMDSFLDEVNKKKSSRPQLGYSATSSEISANLNGGEVPSEDNICGKMDSKCKKEKDVDKLKQELFVLEITSHDIESLKKQNHVSEIFKTGCSRKSSIDKALSTSSSVCNKAKDSVNQANYEEILYYVDPSI</sequence>
<keyword evidence="2" id="KW-1185">Reference proteome</keyword>
<organism evidence="1 2">
    <name type="scientific">Glomus cerebriforme</name>
    <dbReference type="NCBI Taxonomy" id="658196"/>
    <lineage>
        <taxon>Eukaryota</taxon>
        <taxon>Fungi</taxon>
        <taxon>Fungi incertae sedis</taxon>
        <taxon>Mucoromycota</taxon>
        <taxon>Glomeromycotina</taxon>
        <taxon>Glomeromycetes</taxon>
        <taxon>Glomerales</taxon>
        <taxon>Glomeraceae</taxon>
        <taxon>Glomus</taxon>
    </lineage>
</organism>
<dbReference type="EMBL" id="QKYT01000652">
    <property type="protein sequence ID" value="RIA82578.1"/>
    <property type="molecule type" value="Genomic_DNA"/>
</dbReference>